<comment type="similarity">
    <text evidence="2 10">Belongs to the glycosyltransferase 31 family.</text>
</comment>
<evidence type="ECO:0000256" key="1">
    <source>
        <dbReference type="ARBA" id="ARBA00004323"/>
    </source>
</evidence>
<evidence type="ECO:0000256" key="5">
    <source>
        <dbReference type="ARBA" id="ARBA00022692"/>
    </source>
</evidence>
<evidence type="ECO:0000256" key="7">
    <source>
        <dbReference type="ARBA" id="ARBA00022989"/>
    </source>
</evidence>
<evidence type="ECO:0000256" key="10">
    <source>
        <dbReference type="RuleBase" id="RU363063"/>
    </source>
</evidence>
<evidence type="ECO:0000256" key="4">
    <source>
        <dbReference type="ARBA" id="ARBA00022679"/>
    </source>
</evidence>
<comment type="caution">
    <text evidence="11">The sequence shown here is derived from an EMBL/GenBank/DDBJ whole genome shotgun (WGS) entry which is preliminary data.</text>
</comment>
<dbReference type="EMBL" id="JAIPUX010000521">
    <property type="protein sequence ID" value="KAH0626047.1"/>
    <property type="molecule type" value="Genomic_DNA"/>
</dbReference>
<keyword evidence="6 10" id="KW-0735">Signal-anchor</keyword>
<reference evidence="11 12" key="1">
    <citation type="journal article" date="2022" name="Gigascience">
        <title>A chromosome-level genome assembly and annotation of the desert horned lizard, Phrynosoma platyrhinos, provides insight into chromosomal rearrangements among reptiles.</title>
        <authorList>
            <person name="Koochekian N."/>
            <person name="Ascanio A."/>
            <person name="Farleigh K."/>
            <person name="Card D.C."/>
            <person name="Schield D.R."/>
            <person name="Castoe T.A."/>
            <person name="Jezkova T."/>
        </authorList>
    </citation>
    <scope>NUCLEOTIDE SEQUENCE [LARGE SCALE GENOMIC DNA]</scope>
    <source>
        <strain evidence="11">NK-2021</strain>
    </source>
</reference>
<evidence type="ECO:0000256" key="2">
    <source>
        <dbReference type="ARBA" id="ARBA00008661"/>
    </source>
</evidence>
<evidence type="ECO:0000256" key="6">
    <source>
        <dbReference type="ARBA" id="ARBA00022968"/>
    </source>
</evidence>
<dbReference type="Proteomes" id="UP000826234">
    <property type="component" value="Unassembled WGS sequence"/>
</dbReference>
<evidence type="ECO:0000256" key="3">
    <source>
        <dbReference type="ARBA" id="ARBA00022676"/>
    </source>
</evidence>
<keyword evidence="7 10" id="KW-1133">Transmembrane helix</keyword>
<dbReference type="Gene3D" id="3.90.550.50">
    <property type="match status" value="1"/>
</dbReference>
<dbReference type="Pfam" id="PF01762">
    <property type="entry name" value="Galactosyl_T"/>
    <property type="match status" value="1"/>
</dbReference>
<dbReference type="EC" id="2.4.1.-" evidence="10"/>
<evidence type="ECO:0000313" key="12">
    <source>
        <dbReference type="Proteomes" id="UP000826234"/>
    </source>
</evidence>
<keyword evidence="5 10" id="KW-0812">Transmembrane</keyword>
<comment type="subcellular location">
    <subcellularLocation>
        <location evidence="1 10">Golgi apparatus membrane</location>
        <topology evidence="1 10">Single-pass type II membrane protein</topology>
    </subcellularLocation>
</comment>
<evidence type="ECO:0000313" key="11">
    <source>
        <dbReference type="EMBL" id="KAH0626047.1"/>
    </source>
</evidence>
<keyword evidence="3 10" id="KW-0328">Glycosyltransferase</keyword>
<evidence type="ECO:0000256" key="9">
    <source>
        <dbReference type="ARBA" id="ARBA00023136"/>
    </source>
</evidence>
<sequence length="347" mass="39593">MRKAHQFWIAAGALISILLYASFINQQRQASVACLQDSMKHLLSALRGKAIALSDGTLTFHLDWSIYEDLLPELQHYQCRELVSQDGLCREEIPGGPPLLLLAIKSHPASSNRRAVLRRTWAQPREAGGFRLRHVFLIATSPNTRHTNLVQQESHAIGDILMWDFVESHHNLSLKERCFLQWLHWHCQQAAYVFKGDDDLFVNIKALTEYLNQTPNASKFIHGNIQYHSTVMRKGKYAVSPAFYPMNQYPTFASGGGFIMPRSSISELYNASLWLPVFPLDDVYLGFLALASGVQYRHDGHFRVWGPPKDEFEVYRNSVTVHGISMERIEQVWKEIQKPIQLGSPGH</sequence>
<organism evidence="11 12">
    <name type="scientific">Phrynosoma platyrhinos</name>
    <name type="common">Desert horned lizard</name>
    <dbReference type="NCBI Taxonomy" id="52577"/>
    <lineage>
        <taxon>Eukaryota</taxon>
        <taxon>Metazoa</taxon>
        <taxon>Chordata</taxon>
        <taxon>Craniata</taxon>
        <taxon>Vertebrata</taxon>
        <taxon>Euteleostomi</taxon>
        <taxon>Lepidosauria</taxon>
        <taxon>Squamata</taxon>
        <taxon>Bifurcata</taxon>
        <taxon>Unidentata</taxon>
        <taxon>Episquamata</taxon>
        <taxon>Toxicofera</taxon>
        <taxon>Iguania</taxon>
        <taxon>Phrynosomatidae</taxon>
        <taxon>Phrynosomatinae</taxon>
        <taxon>Phrynosoma</taxon>
    </lineage>
</organism>
<proteinExistence type="inferred from homology"/>
<dbReference type="PANTHER" id="PTHR11214">
    <property type="entry name" value="BETA-1,3-N-ACETYLGLUCOSAMINYLTRANSFERASE"/>
    <property type="match status" value="1"/>
</dbReference>
<feature type="transmembrane region" description="Helical" evidence="10">
    <location>
        <begin position="7"/>
        <end position="24"/>
    </location>
</feature>
<accession>A0ABQ7T935</accession>
<keyword evidence="12" id="KW-1185">Reference proteome</keyword>
<protein>
    <recommendedName>
        <fullName evidence="10">Hexosyltransferase</fullName>
        <ecNumber evidence="10">2.4.1.-</ecNumber>
    </recommendedName>
</protein>
<keyword evidence="4" id="KW-0808">Transferase</keyword>
<keyword evidence="9 10" id="KW-0472">Membrane</keyword>
<evidence type="ECO:0000256" key="8">
    <source>
        <dbReference type="ARBA" id="ARBA00023034"/>
    </source>
</evidence>
<keyword evidence="8 10" id="KW-0333">Golgi apparatus</keyword>
<gene>
    <name evidence="11" type="ORF">JD844_000750</name>
</gene>
<dbReference type="PANTHER" id="PTHR11214:SF387">
    <property type="entry name" value="HEXOSYLTRANSFERASE"/>
    <property type="match status" value="1"/>
</dbReference>
<dbReference type="InterPro" id="IPR002659">
    <property type="entry name" value="Glyco_trans_31"/>
</dbReference>
<name>A0ABQ7T935_PHRPL</name>